<evidence type="ECO:0000256" key="1">
    <source>
        <dbReference type="ARBA" id="ARBA00011073"/>
    </source>
</evidence>
<dbReference type="InterPro" id="IPR017310">
    <property type="entry name" value="Pept_S8A_subtilisin_clostridia"/>
</dbReference>
<accession>C9L8V0</accession>
<gene>
    <name evidence="8" type="ORF">BLAHAN_05822</name>
</gene>
<evidence type="ECO:0000256" key="3">
    <source>
        <dbReference type="ARBA" id="ARBA00022801"/>
    </source>
</evidence>
<comment type="caution">
    <text evidence="8">The sequence shown here is derived from an EMBL/GenBank/DDBJ whole genome shotgun (WGS) entry which is preliminary data.</text>
</comment>
<dbReference type="STRING" id="537007.BLAHAN_05822"/>
<feature type="active site" description="Charge relay system" evidence="5 6">
    <location>
        <position position="108"/>
    </location>
</feature>
<sequence length="568" mass="62688">MELFMPSKKEFILSEKYADIILPVYSDFLEEYAEWGAQIFNRYYGMVHYPLEEEFYPDFYEYGFFYNTLPKLYTLLDTVSLDASGITTVQTQPVLNLKGADVLLGFIDTGIDYTHPAFRRTDGSSRIYGLWDQTVQDGTPPFDLEYGSAYSNEDLNNALTATTPFSVVPSEDTNGHGTFLAGVAGGSTLPRSDFNGAAPESMLAVVKLKEAKQYLKTLFLANGEQPAYQSTDIMMGIRYLTLLAEKLKKPLVLCLGLGTNQGPHAGVSPVDSMLGIADNYRGIHSVVAAGNEAGKAHHYYGNFSGNETFKEVEILVAENTSGFCVEFWSDPPEVYAVGFESPLGEIVQKLSPRISFSENISFILENTKIFVSSEMFQTVSGNQLIFIRFSEPTQGIWKIRIYTNMPGQGTFHMWLPITGLARPDITFIQPNPDTTLTAPSDSASVITTAAYNAYNNSLFLNSSRGYTRSGQIKPDLAAPGVNVFGPAPNNRFTTLSGTSVSAAITAGGCALLVEWGMRRTPARIFNNTELKTLLIRGAKRSPERLYPNREWGYGTLDIYQVLSTLTLS</sequence>
<protein>
    <submittedName>
        <fullName evidence="8">Peptidase, S8/S53 family</fullName>
        <ecNumber evidence="8">3.4.21.-</ecNumber>
    </submittedName>
</protein>
<dbReference type="InterPro" id="IPR034045">
    <property type="entry name" value="Pep_S8_CspA-like"/>
</dbReference>
<dbReference type="CDD" id="cd07478">
    <property type="entry name" value="Peptidases_S8_CspA-like"/>
    <property type="match status" value="1"/>
</dbReference>
<dbReference type="GO" id="GO:0004252">
    <property type="term" value="F:serine-type endopeptidase activity"/>
    <property type="evidence" value="ECO:0007669"/>
    <property type="project" value="UniProtKB-UniRule"/>
</dbReference>
<dbReference type="InterPro" id="IPR036852">
    <property type="entry name" value="Peptidase_S8/S53_dom_sf"/>
</dbReference>
<dbReference type="eggNOG" id="COG1404">
    <property type="taxonomic scope" value="Bacteria"/>
</dbReference>
<feature type="domain" description="Peptidase S8/S53" evidence="7">
    <location>
        <begin position="431"/>
        <end position="554"/>
    </location>
</feature>
<dbReference type="EMBL" id="ABYU02000019">
    <property type="protein sequence ID" value="EEX21499.1"/>
    <property type="molecule type" value="Genomic_DNA"/>
</dbReference>
<dbReference type="SUPFAM" id="SSF52743">
    <property type="entry name" value="Subtilisin-like"/>
    <property type="match status" value="1"/>
</dbReference>
<name>C9L8V0_BLAHA</name>
<dbReference type="SMR" id="C9L8V0"/>
<keyword evidence="9" id="KW-1185">Reference proteome</keyword>
<evidence type="ECO:0000259" key="7">
    <source>
        <dbReference type="Pfam" id="PF00082"/>
    </source>
</evidence>
<dbReference type="Gene3D" id="3.40.50.200">
    <property type="entry name" value="Peptidase S8/S53 domain"/>
    <property type="match status" value="1"/>
</dbReference>
<reference evidence="8" key="1">
    <citation type="submission" date="2009-09" db="EMBL/GenBank/DDBJ databases">
        <authorList>
            <person name="Weinstock G."/>
            <person name="Sodergren E."/>
            <person name="Clifton S."/>
            <person name="Fulton L."/>
            <person name="Fulton B."/>
            <person name="Courtney L."/>
            <person name="Fronick C."/>
            <person name="Harrison M."/>
            <person name="Strong C."/>
            <person name="Farmer C."/>
            <person name="Delahaunty K."/>
            <person name="Markovic C."/>
            <person name="Hall O."/>
            <person name="Minx P."/>
            <person name="Tomlinson C."/>
            <person name="Mitreva M."/>
            <person name="Nelson J."/>
            <person name="Hou S."/>
            <person name="Wollam A."/>
            <person name="Pepin K.H."/>
            <person name="Johnson M."/>
            <person name="Bhonagiri V."/>
            <person name="Nash W.E."/>
            <person name="Warren W."/>
            <person name="Chinwalla A."/>
            <person name="Mardis E.R."/>
            <person name="Wilson R.K."/>
        </authorList>
    </citation>
    <scope>NUCLEOTIDE SEQUENCE [LARGE SCALE GENOMIC DNA]</scope>
    <source>
        <strain evidence="8">DSM 20583</strain>
    </source>
</reference>
<dbReference type="PIRSF" id="PIRSF037894">
    <property type="entry name" value="Subtilisin_rel_CspABC"/>
    <property type="match status" value="1"/>
</dbReference>
<evidence type="ECO:0000256" key="2">
    <source>
        <dbReference type="ARBA" id="ARBA00022670"/>
    </source>
</evidence>
<keyword evidence="4 6" id="KW-0720">Serine protease</keyword>
<dbReference type="Proteomes" id="UP000003755">
    <property type="component" value="Unassembled WGS sequence"/>
</dbReference>
<dbReference type="PANTHER" id="PTHR43806">
    <property type="entry name" value="PEPTIDASE S8"/>
    <property type="match status" value="1"/>
</dbReference>
<dbReference type="EC" id="3.4.21.-" evidence="8"/>
<evidence type="ECO:0000313" key="9">
    <source>
        <dbReference type="Proteomes" id="UP000003755"/>
    </source>
</evidence>
<dbReference type="HOGENOM" id="CLU_025670_0_0_9"/>
<dbReference type="InterPro" id="IPR000209">
    <property type="entry name" value="Peptidase_S8/S53_dom"/>
</dbReference>
<dbReference type="PROSITE" id="PS51892">
    <property type="entry name" value="SUBTILASE"/>
    <property type="match status" value="1"/>
</dbReference>
<feature type="active site" description="Charge relay system" evidence="5 6">
    <location>
        <position position="499"/>
    </location>
</feature>
<proteinExistence type="inferred from homology"/>
<evidence type="ECO:0000256" key="4">
    <source>
        <dbReference type="ARBA" id="ARBA00022825"/>
    </source>
</evidence>
<feature type="domain" description="Peptidase S8/S53" evidence="7">
    <location>
        <begin position="99"/>
        <end position="293"/>
    </location>
</feature>
<dbReference type="InterPro" id="IPR050131">
    <property type="entry name" value="Peptidase_S8_subtilisin-like"/>
</dbReference>
<feature type="active site" description="Charge relay system" evidence="5 6">
    <location>
        <position position="176"/>
    </location>
</feature>
<dbReference type="GO" id="GO:0006508">
    <property type="term" value="P:proteolysis"/>
    <property type="evidence" value="ECO:0007669"/>
    <property type="project" value="UniProtKB-KW"/>
</dbReference>
<dbReference type="Pfam" id="PF00082">
    <property type="entry name" value="Peptidase_S8"/>
    <property type="match status" value="2"/>
</dbReference>
<organism evidence="8 9">
    <name type="scientific">Blautia hansenii DSM 20583</name>
    <dbReference type="NCBI Taxonomy" id="537007"/>
    <lineage>
        <taxon>Bacteria</taxon>
        <taxon>Bacillati</taxon>
        <taxon>Bacillota</taxon>
        <taxon>Clostridia</taxon>
        <taxon>Lachnospirales</taxon>
        <taxon>Lachnospiraceae</taxon>
        <taxon>Blautia</taxon>
    </lineage>
</organism>
<dbReference type="InterPro" id="IPR015500">
    <property type="entry name" value="Peptidase_S8_subtilisin-rel"/>
</dbReference>
<dbReference type="KEGG" id="bhan:CGC63_07750"/>
<comment type="similarity">
    <text evidence="1 6">Belongs to the peptidase S8 family.</text>
</comment>
<dbReference type="Gene3D" id="2.60.120.1290">
    <property type="match status" value="1"/>
</dbReference>
<dbReference type="AlphaFoldDB" id="C9L8V0"/>
<keyword evidence="3 6" id="KW-0378">Hydrolase</keyword>
<dbReference type="PRINTS" id="PR00723">
    <property type="entry name" value="SUBTILISIN"/>
</dbReference>
<evidence type="ECO:0000313" key="8">
    <source>
        <dbReference type="EMBL" id="EEX21499.1"/>
    </source>
</evidence>
<evidence type="ECO:0000256" key="6">
    <source>
        <dbReference type="PROSITE-ProRule" id="PRU01240"/>
    </source>
</evidence>
<evidence type="ECO:0000256" key="5">
    <source>
        <dbReference type="PIRSR" id="PIRSR615500-1"/>
    </source>
</evidence>
<dbReference type="PANTHER" id="PTHR43806:SF11">
    <property type="entry name" value="CEREVISIN-RELATED"/>
    <property type="match status" value="1"/>
</dbReference>
<keyword evidence="2 6" id="KW-0645">Protease</keyword>